<dbReference type="KEGG" id="dde:Dde_0274"/>
<dbReference type="EMBL" id="CP000112">
    <property type="protein sequence ID" value="ABB37075.1"/>
    <property type="molecule type" value="Genomic_DNA"/>
</dbReference>
<feature type="transmembrane region" description="Helical" evidence="7">
    <location>
        <begin position="196"/>
        <end position="221"/>
    </location>
</feature>
<dbReference type="STRING" id="207559.Dde_0274"/>
<evidence type="ECO:0000313" key="10">
    <source>
        <dbReference type="Proteomes" id="UP000002710"/>
    </source>
</evidence>
<dbReference type="InterPro" id="IPR035906">
    <property type="entry name" value="MetI-like_sf"/>
</dbReference>
<dbReference type="Gene3D" id="1.10.3720.10">
    <property type="entry name" value="MetI-like"/>
    <property type="match status" value="1"/>
</dbReference>
<dbReference type="PANTHER" id="PTHR43163:SF2">
    <property type="entry name" value="ABC TRANSPORTER PERMEASE PROTEIN"/>
    <property type="match status" value="1"/>
</dbReference>
<evidence type="ECO:0000256" key="6">
    <source>
        <dbReference type="ARBA" id="ARBA00023136"/>
    </source>
</evidence>
<keyword evidence="5 7" id="KW-1133">Transmembrane helix</keyword>
<feature type="domain" description="ABC transmembrane type-1" evidence="8">
    <location>
        <begin position="160"/>
        <end position="378"/>
    </location>
</feature>
<organism evidence="9 10">
    <name type="scientific">Oleidesulfovibrio alaskensis (strain ATCC BAA-1058 / DSM 17464 / G20)</name>
    <name type="common">Desulfovibrio alaskensis</name>
    <dbReference type="NCBI Taxonomy" id="207559"/>
    <lineage>
        <taxon>Bacteria</taxon>
        <taxon>Pseudomonadati</taxon>
        <taxon>Thermodesulfobacteriota</taxon>
        <taxon>Desulfovibrionia</taxon>
        <taxon>Desulfovibrionales</taxon>
        <taxon>Desulfovibrionaceae</taxon>
        <taxon>Oleidesulfovibrio</taxon>
    </lineage>
</organism>
<feature type="transmembrane region" description="Helical" evidence="7">
    <location>
        <begin position="255"/>
        <end position="274"/>
    </location>
</feature>
<proteinExistence type="inferred from homology"/>
<dbReference type="InterPro" id="IPR045621">
    <property type="entry name" value="BPD_transp_1_N"/>
</dbReference>
<dbReference type="SUPFAM" id="SSF161098">
    <property type="entry name" value="MetI-like"/>
    <property type="match status" value="1"/>
</dbReference>
<feature type="transmembrane region" description="Helical" evidence="7">
    <location>
        <begin position="162"/>
        <end position="184"/>
    </location>
</feature>
<evidence type="ECO:0000256" key="2">
    <source>
        <dbReference type="ARBA" id="ARBA00022448"/>
    </source>
</evidence>
<gene>
    <name evidence="9" type="ordered locus">Dde_0274</name>
</gene>
<protein>
    <submittedName>
        <fullName evidence="9">ABC-type transporter, integral membrane subunit</fullName>
    </submittedName>
</protein>
<dbReference type="PROSITE" id="PS50928">
    <property type="entry name" value="ABC_TM1"/>
    <property type="match status" value="1"/>
</dbReference>
<dbReference type="Pfam" id="PF00528">
    <property type="entry name" value="BPD_transp_1"/>
    <property type="match status" value="1"/>
</dbReference>
<feature type="transmembrane region" description="Helical" evidence="7">
    <location>
        <begin position="356"/>
        <end position="381"/>
    </location>
</feature>
<evidence type="ECO:0000256" key="5">
    <source>
        <dbReference type="ARBA" id="ARBA00022989"/>
    </source>
</evidence>
<feature type="transmembrane region" description="Helical" evidence="7">
    <location>
        <begin position="309"/>
        <end position="330"/>
    </location>
</feature>
<feature type="transmembrane region" description="Helical" evidence="7">
    <location>
        <begin position="71"/>
        <end position="92"/>
    </location>
</feature>
<dbReference type="Proteomes" id="UP000002710">
    <property type="component" value="Chromosome"/>
</dbReference>
<keyword evidence="3" id="KW-1003">Cell membrane</keyword>
<keyword evidence="2 7" id="KW-0813">Transport</keyword>
<evidence type="ECO:0000256" key="4">
    <source>
        <dbReference type="ARBA" id="ARBA00022692"/>
    </source>
</evidence>
<comment type="similarity">
    <text evidence="7">Belongs to the binding-protein-dependent transport system permease family.</text>
</comment>
<dbReference type="CDD" id="cd06261">
    <property type="entry name" value="TM_PBP2"/>
    <property type="match status" value="1"/>
</dbReference>
<sequence>MSRSGPSGPLRFVQRRFVGKANNSCLLSPQSVFRTGAIRNRPKGRFPLVCQTANHSHLTLKPRKHSMIAFIVRRVTQALIVMFVISFIGFAIKHSLGDPVREMVGVSVSVQEREALREQLGLNDPYLVQWGRFVKNAAQGDLGQSFFYRKPAMEVILDKAPATLELVFCSTLLILLISTPVGVYAAYRPNSPLSRFFMGFSVVGVSIPVFLTAILLIYIFAVELHWLPSYGRGETVTLFGFWSTGLLTLDGLKHLILPSIALSSIMLPLFIRLIRAEMKEVLETEYVKFARAKGLRERRVLMVHAFKNTLLPVITVGGVQIGLMIAYTILTETVFQWQGMGFMFIEAVERSDTALLVAYMVFVGALFVVVNTVVDIIYGLVNPMVRVAGRK</sequence>
<accession>Q316S1</accession>
<dbReference type="GO" id="GO:0055085">
    <property type="term" value="P:transmembrane transport"/>
    <property type="evidence" value="ECO:0007669"/>
    <property type="project" value="InterPro"/>
</dbReference>
<dbReference type="PANTHER" id="PTHR43163">
    <property type="entry name" value="DIPEPTIDE TRANSPORT SYSTEM PERMEASE PROTEIN DPPB-RELATED"/>
    <property type="match status" value="1"/>
</dbReference>
<evidence type="ECO:0000256" key="7">
    <source>
        <dbReference type="RuleBase" id="RU363032"/>
    </source>
</evidence>
<reference evidence="9 10" key="1">
    <citation type="journal article" date="2011" name="J. Bacteriol.">
        <title>Complete genome sequence and updated annotation of Desulfovibrio alaskensis G20.</title>
        <authorList>
            <person name="Hauser L.J."/>
            <person name="Land M.L."/>
            <person name="Brown S.D."/>
            <person name="Larimer F."/>
            <person name="Keller K.L."/>
            <person name="Rapp-Giles B.J."/>
            <person name="Price M.N."/>
            <person name="Lin M."/>
            <person name="Bruce D.C."/>
            <person name="Detter J.C."/>
            <person name="Tapia R."/>
            <person name="Han C.S."/>
            <person name="Goodwin L.A."/>
            <person name="Cheng J.F."/>
            <person name="Pitluck S."/>
            <person name="Copeland A."/>
            <person name="Lucas S."/>
            <person name="Nolan M."/>
            <person name="Lapidus A.L."/>
            <person name="Palumbo A.V."/>
            <person name="Wall J.D."/>
        </authorList>
    </citation>
    <scope>NUCLEOTIDE SEQUENCE [LARGE SCALE GENOMIC DNA]</scope>
    <source>
        <strain evidence="10">ATCC BAA 1058 / DSM 17464 / G20</strain>
    </source>
</reference>
<dbReference type="HOGENOM" id="CLU_036879_0_0_7"/>
<evidence type="ECO:0000313" key="9">
    <source>
        <dbReference type="EMBL" id="ABB37075.1"/>
    </source>
</evidence>
<comment type="subcellular location">
    <subcellularLocation>
        <location evidence="1 7">Cell membrane</location>
        <topology evidence="1 7">Multi-pass membrane protein</topology>
    </subcellularLocation>
</comment>
<dbReference type="InterPro" id="IPR000515">
    <property type="entry name" value="MetI-like"/>
</dbReference>
<dbReference type="GO" id="GO:0005886">
    <property type="term" value="C:plasma membrane"/>
    <property type="evidence" value="ECO:0007669"/>
    <property type="project" value="UniProtKB-SubCell"/>
</dbReference>
<dbReference type="eggNOG" id="COG0601">
    <property type="taxonomic scope" value="Bacteria"/>
</dbReference>
<keyword evidence="4 7" id="KW-0812">Transmembrane</keyword>
<keyword evidence="10" id="KW-1185">Reference proteome</keyword>
<keyword evidence="6 7" id="KW-0472">Membrane</keyword>
<dbReference type="Pfam" id="PF19300">
    <property type="entry name" value="BPD_transp_1_N"/>
    <property type="match status" value="1"/>
</dbReference>
<evidence type="ECO:0000256" key="1">
    <source>
        <dbReference type="ARBA" id="ARBA00004651"/>
    </source>
</evidence>
<evidence type="ECO:0000256" key="3">
    <source>
        <dbReference type="ARBA" id="ARBA00022475"/>
    </source>
</evidence>
<evidence type="ECO:0000259" key="8">
    <source>
        <dbReference type="PROSITE" id="PS50928"/>
    </source>
</evidence>
<name>Q316S1_OLEA2</name>
<dbReference type="AlphaFoldDB" id="Q316S1"/>